<sequence>LDNEDLKQIDADDLEEMDLKWQMAMLITRARKFLQKTGRNLGVNGPTSMGFDMAKCDGTCSYDWSYQAEEEPTNFALMAFSSSSSN</sequence>
<feature type="non-terminal residue" evidence="1">
    <location>
        <position position="86"/>
    </location>
</feature>
<reference evidence="1" key="1">
    <citation type="journal article" date="2019" name="Sci. Rep.">
        <title>Draft genome of Tanacetum cinerariifolium, the natural source of mosquito coil.</title>
        <authorList>
            <person name="Yamashiro T."/>
            <person name="Shiraishi A."/>
            <person name="Satake H."/>
            <person name="Nakayama K."/>
        </authorList>
    </citation>
    <scope>NUCLEOTIDE SEQUENCE</scope>
</reference>
<proteinExistence type="predicted"/>
<gene>
    <name evidence="1" type="ORF">Tci_920873</name>
</gene>
<dbReference type="AlphaFoldDB" id="A0A699WWG3"/>
<dbReference type="EMBL" id="BKCJ011732220">
    <property type="protein sequence ID" value="GFD48904.1"/>
    <property type="molecule type" value="Genomic_DNA"/>
</dbReference>
<feature type="non-terminal residue" evidence="1">
    <location>
        <position position="1"/>
    </location>
</feature>
<organism evidence="1">
    <name type="scientific">Tanacetum cinerariifolium</name>
    <name type="common">Dalmatian daisy</name>
    <name type="synonym">Chrysanthemum cinerariifolium</name>
    <dbReference type="NCBI Taxonomy" id="118510"/>
    <lineage>
        <taxon>Eukaryota</taxon>
        <taxon>Viridiplantae</taxon>
        <taxon>Streptophyta</taxon>
        <taxon>Embryophyta</taxon>
        <taxon>Tracheophyta</taxon>
        <taxon>Spermatophyta</taxon>
        <taxon>Magnoliopsida</taxon>
        <taxon>eudicotyledons</taxon>
        <taxon>Gunneridae</taxon>
        <taxon>Pentapetalae</taxon>
        <taxon>asterids</taxon>
        <taxon>campanulids</taxon>
        <taxon>Asterales</taxon>
        <taxon>Asteraceae</taxon>
        <taxon>Asteroideae</taxon>
        <taxon>Anthemideae</taxon>
        <taxon>Anthemidinae</taxon>
        <taxon>Tanacetum</taxon>
    </lineage>
</organism>
<comment type="caution">
    <text evidence="1">The sequence shown here is derived from an EMBL/GenBank/DDBJ whole genome shotgun (WGS) entry which is preliminary data.</text>
</comment>
<accession>A0A699WWG3</accession>
<evidence type="ECO:0000313" key="1">
    <source>
        <dbReference type="EMBL" id="GFD48904.1"/>
    </source>
</evidence>
<name>A0A699WWG3_TANCI</name>
<protein>
    <submittedName>
        <fullName evidence="1">Uncharacterized protein</fullName>
    </submittedName>
</protein>